<reference evidence="2" key="1">
    <citation type="journal article" date="2021" name="Proc. Natl. Acad. Sci. U.S.A.">
        <title>Three genomes in the algal genus Volvox reveal the fate of a haploid sex-determining region after a transition to homothallism.</title>
        <authorList>
            <person name="Yamamoto K."/>
            <person name="Hamaji T."/>
            <person name="Kawai-Toyooka H."/>
            <person name="Matsuzaki R."/>
            <person name="Takahashi F."/>
            <person name="Nishimura Y."/>
            <person name="Kawachi M."/>
            <person name="Noguchi H."/>
            <person name="Minakuchi Y."/>
            <person name="Umen J.G."/>
            <person name="Toyoda A."/>
            <person name="Nozaki H."/>
        </authorList>
    </citation>
    <scope>NUCLEOTIDE SEQUENCE</scope>
    <source>
        <strain evidence="2">NIES-3785</strain>
    </source>
</reference>
<dbReference type="AlphaFoldDB" id="A0A8J4FNB4"/>
<protein>
    <submittedName>
        <fullName evidence="2">Uncharacterized protein</fullName>
    </submittedName>
</protein>
<proteinExistence type="predicted"/>
<feature type="compositionally biased region" description="Polar residues" evidence="1">
    <location>
        <begin position="167"/>
        <end position="185"/>
    </location>
</feature>
<evidence type="ECO:0000313" key="3">
    <source>
        <dbReference type="Proteomes" id="UP000722791"/>
    </source>
</evidence>
<sequence>MSSSTPIQPELCARMAARKNQSFIKTFKLRFGAANTGVAYSDGERLTLDFPFGKPMHEWSRYEVEAWFLSLIPKMQKYRTKLVPEEGYVVDMWHLAYLKEQGLPGKDAARLLRYRNNAKKKAAVAAAAAQPPQPLIRICTTQVSSDTTSSTTRHSTMSPSATPASSDEMSQSHGVGGTVDTNSGSVTAAVTGGAATTA</sequence>
<comment type="caution">
    <text evidence="2">The sequence shown here is derived from an EMBL/GenBank/DDBJ whole genome shotgun (WGS) entry which is preliminary data.</text>
</comment>
<accession>A0A8J4FNB4</accession>
<evidence type="ECO:0000256" key="1">
    <source>
        <dbReference type="SAM" id="MobiDB-lite"/>
    </source>
</evidence>
<name>A0A8J4FNB4_9CHLO</name>
<feature type="region of interest" description="Disordered" evidence="1">
    <location>
        <begin position="142"/>
        <end position="198"/>
    </location>
</feature>
<dbReference type="EMBL" id="BNCQ01000010">
    <property type="protein sequence ID" value="GIM01847.1"/>
    <property type="molecule type" value="Genomic_DNA"/>
</dbReference>
<dbReference type="Proteomes" id="UP000722791">
    <property type="component" value="Unassembled WGS sequence"/>
</dbReference>
<feature type="compositionally biased region" description="Low complexity" evidence="1">
    <location>
        <begin position="142"/>
        <end position="166"/>
    </location>
</feature>
<feature type="compositionally biased region" description="Low complexity" evidence="1">
    <location>
        <begin position="186"/>
        <end position="198"/>
    </location>
</feature>
<evidence type="ECO:0000313" key="2">
    <source>
        <dbReference type="EMBL" id="GIM01847.1"/>
    </source>
</evidence>
<organism evidence="2 3">
    <name type="scientific">Volvox reticuliferus</name>
    <dbReference type="NCBI Taxonomy" id="1737510"/>
    <lineage>
        <taxon>Eukaryota</taxon>
        <taxon>Viridiplantae</taxon>
        <taxon>Chlorophyta</taxon>
        <taxon>core chlorophytes</taxon>
        <taxon>Chlorophyceae</taxon>
        <taxon>CS clade</taxon>
        <taxon>Chlamydomonadales</taxon>
        <taxon>Volvocaceae</taxon>
        <taxon>Volvox</taxon>
    </lineage>
</organism>
<gene>
    <name evidence="2" type="ORF">Vretimale_6514</name>
</gene>